<dbReference type="GO" id="GO:0006508">
    <property type="term" value="P:proteolysis"/>
    <property type="evidence" value="ECO:0007669"/>
    <property type="project" value="UniProtKB-KW"/>
</dbReference>
<evidence type="ECO:0000256" key="1">
    <source>
        <dbReference type="ARBA" id="ARBA00010370"/>
    </source>
</evidence>
<comment type="similarity">
    <text evidence="1">Belongs to the peptidase M10A family.</text>
</comment>
<dbReference type="SMART" id="SM00120">
    <property type="entry name" value="HX"/>
    <property type="match status" value="7"/>
</dbReference>
<feature type="repeat" description="Hemopexin" evidence="9">
    <location>
        <begin position="553"/>
        <end position="613"/>
    </location>
</feature>
<feature type="binding site" evidence="8">
    <location>
        <position position="409"/>
    </location>
    <ligand>
        <name>Ca(2+)</name>
        <dbReference type="ChEBI" id="CHEBI:29108"/>
        <label>2</label>
    </ligand>
</feature>
<keyword evidence="3 8" id="KW-0479">Metal-binding</keyword>
<feature type="repeat" description="Hemopexin" evidence="9">
    <location>
        <begin position="672"/>
        <end position="720"/>
    </location>
</feature>
<feature type="repeat" description="Hemopexin" evidence="9">
    <location>
        <begin position="721"/>
        <end position="767"/>
    </location>
</feature>
<feature type="binding site" evidence="8">
    <location>
        <position position="619"/>
    </location>
    <ligand>
        <name>Ca(2+)</name>
        <dbReference type="ChEBI" id="CHEBI:29108"/>
        <label>4</label>
    </ligand>
</feature>
<dbReference type="EMBL" id="GG666484">
    <property type="protein sequence ID" value="EEN65146.1"/>
    <property type="molecule type" value="Genomic_DNA"/>
</dbReference>
<organism>
    <name type="scientific">Branchiostoma floridae</name>
    <name type="common">Florida lancelet</name>
    <name type="synonym">Amphioxus</name>
    <dbReference type="NCBI Taxonomy" id="7739"/>
    <lineage>
        <taxon>Eukaryota</taxon>
        <taxon>Metazoa</taxon>
        <taxon>Chordata</taxon>
        <taxon>Cephalochordata</taxon>
        <taxon>Leptocardii</taxon>
        <taxon>Amphioxiformes</taxon>
        <taxon>Branchiostomatidae</taxon>
        <taxon>Branchiostoma</taxon>
    </lineage>
</organism>
<dbReference type="InterPro" id="IPR024079">
    <property type="entry name" value="MetalloPept_cat_dom_sf"/>
</dbReference>
<feature type="binding site" evidence="8">
    <location>
        <position position="445"/>
    </location>
    <ligand>
        <name>Ca(2+)</name>
        <dbReference type="ChEBI" id="CHEBI:29108"/>
        <label>1</label>
    </ligand>
</feature>
<proteinExistence type="inferred from homology"/>
<dbReference type="PRINTS" id="PR00138">
    <property type="entry name" value="MATRIXIN"/>
</dbReference>
<feature type="binding site" evidence="8">
    <location>
        <position position="433"/>
    </location>
    <ligand>
        <name>Zn(2+)</name>
        <dbReference type="ChEBI" id="CHEBI:29105"/>
        <label>1</label>
    </ligand>
</feature>
<dbReference type="Pfam" id="PF00045">
    <property type="entry name" value="Hemopexin"/>
    <property type="match status" value="2"/>
</dbReference>
<dbReference type="GO" id="GO:0004222">
    <property type="term" value="F:metalloendopeptidase activity"/>
    <property type="evidence" value="ECO:0007669"/>
    <property type="project" value="InterPro"/>
</dbReference>
<dbReference type="SMART" id="SM00235">
    <property type="entry name" value="ZnMc"/>
    <property type="match status" value="1"/>
</dbReference>
<dbReference type="Pfam" id="PF00413">
    <property type="entry name" value="Peptidase_M10"/>
    <property type="match status" value="1"/>
</dbReference>
<evidence type="ECO:0000256" key="2">
    <source>
        <dbReference type="ARBA" id="ARBA00022670"/>
    </source>
</evidence>
<dbReference type="InterPro" id="IPR002477">
    <property type="entry name" value="Peptidoglycan-bd-like"/>
</dbReference>
<dbReference type="SUPFAM" id="SSF50923">
    <property type="entry name" value="Hemopexin-like domain"/>
    <property type="match status" value="2"/>
</dbReference>
<evidence type="ECO:0000256" key="3">
    <source>
        <dbReference type="ARBA" id="ARBA00022723"/>
    </source>
</evidence>
<feature type="binding site" evidence="8">
    <location>
        <position position="561"/>
    </location>
    <ligand>
        <name>Ca(2+)</name>
        <dbReference type="ChEBI" id="CHEBI:29108"/>
        <label>4</label>
    </ligand>
</feature>
<evidence type="ECO:0000259" key="11">
    <source>
        <dbReference type="SMART" id="SM00235"/>
    </source>
</evidence>
<dbReference type="GO" id="GO:0008270">
    <property type="term" value="F:zinc ion binding"/>
    <property type="evidence" value="ECO:0007669"/>
    <property type="project" value="InterPro"/>
</dbReference>
<accession>C3Y4C0</accession>
<dbReference type="AlphaFoldDB" id="C3Y4C0"/>
<dbReference type="InterPro" id="IPR001818">
    <property type="entry name" value="Pept_M10_metallopeptidase"/>
</dbReference>
<dbReference type="SUPFAM" id="SSF55486">
    <property type="entry name" value="Metalloproteases ('zincins'), catalytic domain"/>
    <property type="match status" value="1"/>
</dbReference>
<feature type="repeat" description="Hemopexin" evidence="9">
    <location>
        <begin position="26"/>
        <end position="82"/>
    </location>
</feature>
<gene>
    <name evidence="12" type="ORF">BRAFLDRAFT_126164</name>
</gene>
<name>C3Y4C0_BRAFL</name>
<dbReference type="InterPro" id="IPR036375">
    <property type="entry name" value="Hemopexin-like_dom_sf"/>
</dbReference>
<comment type="cofactor">
    <cofactor evidence="8">
        <name>Ca(2+)</name>
        <dbReference type="ChEBI" id="CHEBI:29108"/>
    </cofactor>
    <text evidence="8">Can bind about 5 Ca(2+) ions per subunit.</text>
</comment>
<feature type="binding site" evidence="8">
    <location>
        <position position="466"/>
    </location>
    <ligand>
        <name>Zn(2+)</name>
        <dbReference type="ChEBI" id="CHEBI:29105"/>
        <label>2</label>
        <note>catalytic</note>
    </ligand>
</feature>
<dbReference type="eggNOG" id="KOG1565">
    <property type="taxonomic scope" value="Eukaryota"/>
</dbReference>
<evidence type="ECO:0000256" key="4">
    <source>
        <dbReference type="ARBA" id="ARBA00022801"/>
    </source>
</evidence>
<dbReference type="PANTHER" id="PTHR10201">
    <property type="entry name" value="MATRIX METALLOPROTEINASE"/>
    <property type="match status" value="1"/>
</dbReference>
<dbReference type="InterPro" id="IPR036365">
    <property type="entry name" value="PGBD-like_sf"/>
</dbReference>
<feature type="binding site" evidence="8">
    <location>
        <position position="484"/>
    </location>
    <ligand>
        <name>Zn(2+)</name>
        <dbReference type="ChEBI" id="CHEBI:29105"/>
        <label>2</label>
        <note>catalytic</note>
    </ligand>
</feature>
<dbReference type="InterPro" id="IPR006026">
    <property type="entry name" value="Peptidase_Metallo"/>
</dbReference>
<feature type="binding site" evidence="8">
    <location>
        <position position="476"/>
    </location>
    <ligand>
        <name>Zn(2+)</name>
        <dbReference type="ChEBI" id="CHEBI:29105"/>
        <label>2</label>
        <note>catalytic</note>
    </ligand>
</feature>
<feature type="binding site" evidence="8">
    <location>
        <position position="470"/>
    </location>
    <ligand>
        <name>Zn(2+)</name>
        <dbReference type="ChEBI" id="CHEBI:29105"/>
        <label>2</label>
        <note>catalytic</note>
    </ligand>
</feature>
<feature type="region of interest" description="Disordered" evidence="10">
    <location>
        <begin position="276"/>
        <end position="312"/>
    </location>
</feature>
<dbReference type="InParanoid" id="C3Y4C0"/>
<dbReference type="Gene3D" id="2.110.10.10">
    <property type="entry name" value="Hemopexin-like domain"/>
    <property type="match status" value="4"/>
</dbReference>
<keyword evidence="6" id="KW-0482">Metalloprotease</keyword>
<sequence length="778" mass="90099">MYENSQGRTRYGDPRVIRKGWEGIASRKIDGILHVLNRFWDVLFFFSGDSYYQYDSERDQIYTHDAHGNPFPNLISYGFPGIPDNIDTVYYNRSAGYTYFFKDNLVYQYEIERQRVSPGFPKEISVLYPGVPNNLDAAYYSYYHKTTFFIKGLEYWGISGNNGPIVGPFTVNQRWRDICNSFLERLGYFQPVDWESTLDRSRQTIFEPEDVAPDIFSDFDPSVMVEEVEGMGRDGEPTIGVDDEEFKEAIRKFQQANNLTITGLLDDATRNKMNEPRCGNPDHTLAKNGTKTVPPDASNMTSNSSDDAHAKSNATVVVQKRAAEDTSQGNSRKRQSVLKTWMERQEERRKKRGIFVNNYVTWRLLGEGYSSQLDADLQLAVIQQAFRMWSEVIPPLFRPDHVSHIEEVDVNLAFGRVRHLGCPNEFQEQEYAHAFDEAAEVHINDQIQPYTVNRPDGISLLKVAVHEIGHILGLGHHEWANSVMQPNYAPQPYNFEIGAEDRRAVQELGYASGLREFPCRHSAGVQDLSGYPDMLDRWILPHRRLTHHRGKCEERFDTVFDWVRPNRDENGYMTGVIYNTFFFADGRYWMYENSKGRTRYGDPLLIRGGWQGIASRHIDGILHVWSRTWDVLFFFAGDSYWEYDSEREQIYTHDANGNPFPNLISYGFPGIPDNIDTVYYNRSAGYTYFFKDHLVYQYEVERQRVSPGFPKEIAEVFPGVPNNLDAAYYSYTHQTTFFLKGFDYWSISISTGAIDGPFTVNELWQDICKVWMWELDGS</sequence>
<evidence type="ECO:0000256" key="10">
    <source>
        <dbReference type="SAM" id="MobiDB-lite"/>
    </source>
</evidence>
<feature type="domain" description="Peptidase metallopeptidase" evidence="11">
    <location>
        <begin position="351"/>
        <end position="512"/>
    </location>
</feature>
<dbReference type="InterPro" id="IPR021190">
    <property type="entry name" value="Pept_M10A"/>
</dbReference>
<keyword evidence="2" id="KW-0645">Protease</keyword>
<evidence type="ECO:0000256" key="8">
    <source>
        <dbReference type="PIRSR" id="PIRSR621190-2"/>
    </source>
</evidence>
<dbReference type="PROSITE" id="PS51642">
    <property type="entry name" value="HEMOPEXIN_2"/>
    <property type="match status" value="7"/>
</dbReference>
<feature type="binding site" evidence="8">
    <location>
        <position position="419"/>
    </location>
    <ligand>
        <name>Zn(2+)</name>
        <dbReference type="ChEBI" id="CHEBI:29105"/>
        <label>1</label>
    </ligand>
</feature>
<dbReference type="InterPro" id="IPR018487">
    <property type="entry name" value="Hemopexin-like_repeat"/>
</dbReference>
<dbReference type="SUPFAM" id="SSF47090">
    <property type="entry name" value="PGBD-like"/>
    <property type="match status" value="1"/>
</dbReference>
<feature type="repeat" description="Hemopexin" evidence="9">
    <location>
        <begin position="615"/>
        <end position="671"/>
    </location>
</feature>
<evidence type="ECO:0000256" key="6">
    <source>
        <dbReference type="ARBA" id="ARBA00023049"/>
    </source>
</evidence>
<feature type="binding site" evidence="8">
    <location>
        <position position="442"/>
    </location>
    <ligand>
        <name>Zn(2+)</name>
        <dbReference type="ChEBI" id="CHEBI:29105"/>
        <label>1</label>
    </ligand>
</feature>
<keyword evidence="5 8" id="KW-0862">Zinc</keyword>
<evidence type="ECO:0000256" key="9">
    <source>
        <dbReference type="PROSITE-ProRule" id="PRU01011"/>
    </source>
</evidence>
<keyword evidence="8" id="KW-0106">Calcium</keyword>
<feature type="repeat" description="Hemopexin" evidence="9">
    <location>
        <begin position="83"/>
        <end position="131"/>
    </location>
</feature>
<comment type="cofactor">
    <cofactor evidence="8">
        <name>Zn(2+)</name>
        <dbReference type="ChEBI" id="CHEBI:29105"/>
    </cofactor>
    <text evidence="8">Binds 2 Zn(2+) ions per subunit.</text>
</comment>
<dbReference type="Pfam" id="PF01471">
    <property type="entry name" value="PG_binding_1"/>
    <property type="match status" value="1"/>
</dbReference>
<evidence type="ECO:0000313" key="12">
    <source>
        <dbReference type="EMBL" id="EEN65146.1"/>
    </source>
</evidence>
<feature type="repeat" description="Hemopexin" evidence="9">
    <location>
        <begin position="132"/>
        <end position="178"/>
    </location>
</feature>
<evidence type="ECO:0000256" key="7">
    <source>
        <dbReference type="PIRSR" id="PIRSR621190-1"/>
    </source>
</evidence>
<dbReference type="PANTHER" id="PTHR10201:SF323">
    <property type="entry name" value="MATRIX METALLOPROTEINASE-21"/>
    <property type="match status" value="1"/>
</dbReference>
<dbReference type="GO" id="GO:0031012">
    <property type="term" value="C:extracellular matrix"/>
    <property type="evidence" value="ECO:0007669"/>
    <property type="project" value="InterPro"/>
</dbReference>
<evidence type="ECO:0000256" key="5">
    <source>
        <dbReference type="ARBA" id="ARBA00022833"/>
    </source>
</evidence>
<dbReference type="Gene3D" id="3.40.390.10">
    <property type="entry name" value="Collagenase (Catalytic Domain)"/>
    <property type="match status" value="1"/>
</dbReference>
<dbReference type="FunFam" id="2.110.10.10:FF:000031">
    <property type="entry name" value="matrix metalloproteinase-21-like"/>
    <property type="match status" value="1"/>
</dbReference>
<keyword evidence="4" id="KW-0378">Hydrolase</keyword>
<feature type="active site" evidence="7">
    <location>
        <position position="467"/>
    </location>
</feature>
<reference evidence="12" key="1">
    <citation type="journal article" date="2008" name="Nature">
        <title>The amphioxus genome and the evolution of the chordate karyotype.</title>
        <authorList>
            <consortium name="US DOE Joint Genome Institute (JGI-PGF)"/>
            <person name="Putnam N.H."/>
            <person name="Butts T."/>
            <person name="Ferrier D.E.K."/>
            <person name="Furlong R.F."/>
            <person name="Hellsten U."/>
            <person name="Kawashima T."/>
            <person name="Robinson-Rechavi M."/>
            <person name="Shoguchi E."/>
            <person name="Terry A."/>
            <person name="Yu J.-K."/>
            <person name="Benito-Gutierrez E.L."/>
            <person name="Dubchak I."/>
            <person name="Garcia-Fernandez J."/>
            <person name="Gibson-Brown J.J."/>
            <person name="Grigoriev I.V."/>
            <person name="Horton A.C."/>
            <person name="de Jong P.J."/>
            <person name="Jurka J."/>
            <person name="Kapitonov V.V."/>
            <person name="Kohara Y."/>
            <person name="Kuroki Y."/>
            <person name="Lindquist E."/>
            <person name="Lucas S."/>
            <person name="Osoegawa K."/>
            <person name="Pennacchio L.A."/>
            <person name="Salamov A.A."/>
            <person name="Satou Y."/>
            <person name="Sauka-Spengler T."/>
            <person name="Schmutz J."/>
            <person name="Shin-I T."/>
            <person name="Toyoda A."/>
            <person name="Bronner-Fraser M."/>
            <person name="Fujiyama A."/>
            <person name="Holland L.Z."/>
            <person name="Holland P.W.H."/>
            <person name="Satoh N."/>
            <person name="Rokhsar D.S."/>
        </authorList>
    </citation>
    <scope>NUCLEOTIDE SEQUENCE [LARGE SCALE GENOMIC DNA]</scope>
    <source>
        <strain evidence="12">S238N-H82</strain>
        <tissue evidence="12">Testes</tissue>
    </source>
</reference>
<protein>
    <recommendedName>
        <fullName evidence="11">Peptidase metallopeptidase domain-containing protein</fullName>
    </recommendedName>
</protein>
<feature type="binding site" evidence="8">
    <location>
        <position position="725"/>
    </location>
    <ligand>
        <name>Ca(2+)</name>
        <dbReference type="ChEBI" id="CHEBI:29108"/>
        <label>4</label>
    </ligand>
</feature>